<sequence>MSIFDKIKAWFGGKPAPVEPAPVEPAPARREKRRVTAKDDARLESEARGLFDAGQAAEGIALLSERGVLFARHEATTLPCLCRQCLRPELAAAEGAGIAYARDFVVTRNKVLFYWTPVELSDNAKQVRASMRAEVRHRLRVLASKEEETRQAINPFTKEPMTILPKHERRPRVNPFTGKPVP</sequence>
<dbReference type="RefSeq" id="WP_394845055.1">
    <property type="nucleotide sequence ID" value="NZ_CP089982.1"/>
</dbReference>
<organism evidence="2 3">
    <name type="scientific">Pendulispora brunnea</name>
    <dbReference type="NCBI Taxonomy" id="2905690"/>
    <lineage>
        <taxon>Bacteria</taxon>
        <taxon>Pseudomonadati</taxon>
        <taxon>Myxococcota</taxon>
        <taxon>Myxococcia</taxon>
        <taxon>Myxococcales</taxon>
        <taxon>Sorangiineae</taxon>
        <taxon>Pendulisporaceae</taxon>
        <taxon>Pendulispora</taxon>
    </lineage>
</organism>
<gene>
    <name evidence="2" type="ORF">LZC95_49385</name>
</gene>
<evidence type="ECO:0000313" key="2">
    <source>
        <dbReference type="EMBL" id="WXA94449.1"/>
    </source>
</evidence>
<proteinExistence type="predicted"/>
<feature type="region of interest" description="Disordered" evidence="1">
    <location>
        <begin position="14"/>
        <end position="33"/>
    </location>
</feature>
<dbReference type="Proteomes" id="UP001379533">
    <property type="component" value="Chromosome"/>
</dbReference>
<evidence type="ECO:0000313" key="3">
    <source>
        <dbReference type="Proteomes" id="UP001379533"/>
    </source>
</evidence>
<reference evidence="2 3" key="1">
    <citation type="submission" date="2021-12" db="EMBL/GenBank/DDBJ databases">
        <title>Discovery of the Pendulisporaceae a myxobacterial family with distinct sporulation behavior and unique specialized metabolism.</title>
        <authorList>
            <person name="Garcia R."/>
            <person name="Popoff A."/>
            <person name="Bader C.D."/>
            <person name="Loehr J."/>
            <person name="Walesch S."/>
            <person name="Walt C."/>
            <person name="Boldt J."/>
            <person name="Bunk B."/>
            <person name="Haeckl F.J.F.P.J."/>
            <person name="Gunesch A.P."/>
            <person name="Birkelbach J."/>
            <person name="Nuebel U."/>
            <person name="Pietschmann T."/>
            <person name="Bach T."/>
            <person name="Mueller R."/>
        </authorList>
    </citation>
    <scope>NUCLEOTIDE SEQUENCE [LARGE SCALE GENOMIC DNA]</scope>
    <source>
        <strain evidence="2 3">MSr12523</strain>
    </source>
</reference>
<keyword evidence="3" id="KW-1185">Reference proteome</keyword>
<name>A0ABZ2KC37_9BACT</name>
<evidence type="ECO:0000256" key="1">
    <source>
        <dbReference type="SAM" id="MobiDB-lite"/>
    </source>
</evidence>
<accession>A0ABZ2KC37</accession>
<protein>
    <submittedName>
        <fullName evidence="2">Uncharacterized protein</fullName>
    </submittedName>
</protein>
<dbReference type="EMBL" id="CP089982">
    <property type="protein sequence ID" value="WXA94449.1"/>
    <property type="molecule type" value="Genomic_DNA"/>
</dbReference>